<sequence>METVATWADGFGRWHAPVRFDAAGYGSDVMAAHAVRVRARACRAVRREVAVSGEAVPGWRCRVDVVDTT</sequence>
<dbReference type="EMBL" id="FOFT01000027">
    <property type="protein sequence ID" value="SES51201.1"/>
    <property type="molecule type" value="Genomic_DNA"/>
</dbReference>
<accession>A0A1H9XYL8</accession>
<evidence type="ECO:0000313" key="1">
    <source>
        <dbReference type="EMBL" id="SES51201.1"/>
    </source>
</evidence>
<reference evidence="2" key="1">
    <citation type="submission" date="2016-10" db="EMBL/GenBank/DDBJ databases">
        <authorList>
            <person name="Varghese N."/>
            <person name="Submissions S."/>
        </authorList>
    </citation>
    <scope>NUCLEOTIDE SEQUENCE [LARGE SCALE GENOMIC DNA]</scope>
    <source>
        <strain evidence="2">CGMCC 4.578</strain>
    </source>
</reference>
<proteinExistence type="predicted"/>
<organism evidence="1 2">
    <name type="scientific">Lentzea flaviverrucosa</name>
    <dbReference type="NCBI Taxonomy" id="200379"/>
    <lineage>
        <taxon>Bacteria</taxon>
        <taxon>Bacillati</taxon>
        <taxon>Actinomycetota</taxon>
        <taxon>Actinomycetes</taxon>
        <taxon>Pseudonocardiales</taxon>
        <taxon>Pseudonocardiaceae</taxon>
        <taxon>Lentzea</taxon>
    </lineage>
</organism>
<name>A0A1H9XYL8_9PSEU</name>
<keyword evidence="2" id="KW-1185">Reference proteome</keyword>
<dbReference type="AlphaFoldDB" id="A0A1H9XYL8"/>
<dbReference type="Proteomes" id="UP000199028">
    <property type="component" value="Unassembled WGS sequence"/>
</dbReference>
<evidence type="ECO:0000313" key="2">
    <source>
        <dbReference type="Proteomes" id="UP000199028"/>
    </source>
</evidence>
<gene>
    <name evidence="1" type="ORF">SAMN05216195_12717</name>
</gene>
<protein>
    <submittedName>
        <fullName evidence="1">Uncharacterized protein</fullName>
    </submittedName>
</protein>